<dbReference type="PANTHER" id="PTHR33154">
    <property type="entry name" value="TRANSCRIPTIONAL REGULATOR, ARSR FAMILY"/>
    <property type="match status" value="1"/>
</dbReference>
<keyword evidence="1" id="KW-0805">Transcription regulation</keyword>
<dbReference type="InterPro" id="IPR036390">
    <property type="entry name" value="WH_DNA-bd_sf"/>
</dbReference>
<sequence>MSSLPSLHHKIKTVVSPFHEMLCSLHVLFQPEHHPRRLQWSQELMKEMPPHLQDGIRQIGGLTDCWTALMDLADHSGQPMTCRKGIDALNSLPDAELIHLALNNEVPIGSVIQWMNGTRGLEAEELEEAGLSLLGSLTEFRKLLADTLTRYEESFFRREWQVVEPWLQTAAAAFQQEAEKSAEKAVASLHPRLFAEKGAITAQKAKTYHFAYDSLEHIYVFPSTFMFPHLLVGWCGKDLYLPLAVDIPELPYNDSPPADLLLRFKALGDETRLKIVKLLWKGPHCTKQLAPVLGISEAAVSKHLKLLSEAGLIRAKRRGSYQFYSVDKEEFEMTIVLQRQFLEQ</sequence>
<dbReference type="Proteomes" id="UP000282529">
    <property type="component" value="Unassembled WGS sequence"/>
</dbReference>
<dbReference type="PRINTS" id="PR00778">
    <property type="entry name" value="HTHARSR"/>
</dbReference>
<dbReference type="Pfam" id="PF19361">
    <property type="entry name" value="DUF5937"/>
    <property type="match status" value="1"/>
</dbReference>
<name>A0A3N9PAF9_9BACL</name>
<dbReference type="Gene3D" id="1.10.10.10">
    <property type="entry name" value="Winged helix-like DNA-binding domain superfamily/Winged helix DNA-binding domain"/>
    <property type="match status" value="1"/>
</dbReference>
<dbReference type="PROSITE" id="PS50987">
    <property type="entry name" value="HTH_ARSR_2"/>
    <property type="match status" value="1"/>
</dbReference>
<dbReference type="CDD" id="cd00090">
    <property type="entry name" value="HTH_ARSR"/>
    <property type="match status" value="1"/>
</dbReference>
<accession>A0A3N9PAF9</accession>
<dbReference type="InterPro" id="IPR045981">
    <property type="entry name" value="DUF5937"/>
</dbReference>
<evidence type="ECO:0000259" key="4">
    <source>
        <dbReference type="PROSITE" id="PS50987"/>
    </source>
</evidence>
<dbReference type="OrthoDB" id="154717at2"/>
<evidence type="ECO:0000256" key="1">
    <source>
        <dbReference type="ARBA" id="ARBA00023015"/>
    </source>
</evidence>
<feature type="domain" description="HTH arsR-type" evidence="4">
    <location>
        <begin position="252"/>
        <end position="344"/>
    </location>
</feature>
<gene>
    <name evidence="5" type="ORF">EH198_02015</name>
</gene>
<keyword evidence="2" id="KW-0238">DNA-binding</keyword>
<evidence type="ECO:0000256" key="2">
    <source>
        <dbReference type="ARBA" id="ARBA00023125"/>
    </source>
</evidence>
<organism evidence="5 6">
    <name type="scientific">Paenibacillus rhizophilus</name>
    <dbReference type="NCBI Taxonomy" id="1850366"/>
    <lineage>
        <taxon>Bacteria</taxon>
        <taxon>Bacillati</taxon>
        <taxon>Bacillota</taxon>
        <taxon>Bacilli</taxon>
        <taxon>Bacillales</taxon>
        <taxon>Paenibacillaceae</taxon>
        <taxon>Paenibacillus</taxon>
    </lineage>
</organism>
<dbReference type="SMART" id="SM00418">
    <property type="entry name" value="HTH_ARSR"/>
    <property type="match status" value="1"/>
</dbReference>
<dbReference type="NCBIfam" id="NF033788">
    <property type="entry name" value="HTH_metalloreg"/>
    <property type="match status" value="1"/>
</dbReference>
<dbReference type="AlphaFoldDB" id="A0A3N9PAF9"/>
<dbReference type="Pfam" id="PF01022">
    <property type="entry name" value="HTH_5"/>
    <property type="match status" value="1"/>
</dbReference>
<dbReference type="PANTHER" id="PTHR33154:SF33">
    <property type="entry name" value="TRANSCRIPTIONAL REPRESSOR SDPR"/>
    <property type="match status" value="1"/>
</dbReference>
<proteinExistence type="predicted"/>
<dbReference type="InterPro" id="IPR001845">
    <property type="entry name" value="HTH_ArsR_DNA-bd_dom"/>
</dbReference>
<keyword evidence="3" id="KW-0804">Transcription</keyword>
<dbReference type="RefSeq" id="WP_124693876.1">
    <property type="nucleotide sequence ID" value="NZ_JBHUFE010000016.1"/>
</dbReference>
<dbReference type="InterPro" id="IPR051081">
    <property type="entry name" value="HTH_MetalResp_TranReg"/>
</dbReference>
<evidence type="ECO:0000256" key="3">
    <source>
        <dbReference type="ARBA" id="ARBA00023163"/>
    </source>
</evidence>
<dbReference type="InterPro" id="IPR011991">
    <property type="entry name" value="ArsR-like_HTH"/>
</dbReference>
<reference evidence="5 6" key="1">
    <citation type="submission" date="2018-11" db="EMBL/GenBank/DDBJ databases">
        <title>Genome sequence of strain 7197.</title>
        <authorList>
            <person name="Gao J."/>
            <person name="Sun J."/>
        </authorList>
    </citation>
    <scope>NUCLEOTIDE SEQUENCE [LARGE SCALE GENOMIC DNA]</scope>
    <source>
        <strain evidence="5 6">7197</strain>
    </source>
</reference>
<dbReference type="SUPFAM" id="SSF46785">
    <property type="entry name" value="Winged helix' DNA-binding domain"/>
    <property type="match status" value="1"/>
</dbReference>
<evidence type="ECO:0000313" key="6">
    <source>
        <dbReference type="Proteomes" id="UP000282529"/>
    </source>
</evidence>
<protein>
    <submittedName>
        <fullName evidence="5">ArsR family transcriptional regulator</fullName>
    </submittedName>
</protein>
<dbReference type="EMBL" id="RQPI01000001">
    <property type="protein sequence ID" value="RQW13228.1"/>
    <property type="molecule type" value="Genomic_DNA"/>
</dbReference>
<dbReference type="GO" id="GO:0003677">
    <property type="term" value="F:DNA binding"/>
    <property type="evidence" value="ECO:0007669"/>
    <property type="project" value="UniProtKB-KW"/>
</dbReference>
<comment type="caution">
    <text evidence="5">The sequence shown here is derived from an EMBL/GenBank/DDBJ whole genome shotgun (WGS) entry which is preliminary data.</text>
</comment>
<dbReference type="GO" id="GO:0003700">
    <property type="term" value="F:DNA-binding transcription factor activity"/>
    <property type="evidence" value="ECO:0007669"/>
    <property type="project" value="InterPro"/>
</dbReference>
<keyword evidence="6" id="KW-1185">Reference proteome</keyword>
<evidence type="ECO:0000313" key="5">
    <source>
        <dbReference type="EMBL" id="RQW13228.1"/>
    </source>
</evidence>
<dbReference type="InterPro" id="IPR036388">
    <property type="entry name" value="WH-like_DNA-bd_sf"/>
</dbReference>